<keyword evidence="6 9" id="KW-0812">Transmembrane</keyword>
<comment type="similarity">
    <text evidence="3 9">Belongs to the CobD/CbiB family.</text>
</comment>
<dbReference type="AlphaFoldDB" id="A0A172YFR5"/>
<sequence length="310" mass="33334">MTTLAALLLGCLLDRLCGEPLRWHPLIGLGRWIGLVEARAHGERHARARGLLAWVLVVAGPVAVAVVLQGVLNGTLLYVLVAALVVYLSIGWHSLIEHAGQVAEPLRHGELDQARGALAMIVSRDTAELDETGIATAATESVLENGSDAIYAALFWFALLGLPGVVLYRCANTLDAMWGYKNPRYRQFGWAAARIDDLLNWIPARLTVFAYACASGSASAARLALDCAWRQGRRWKSPNAGPVMAAGAGALGLLLGGPSRYHGVLQERGDLGQGRTAKAADILRACRLIDRALIFWLVLLSAVLLFARAY</sequence>
<proteinExistence type="inferred from homology"/>
<keyword evidence="5 9" id="KW-0169">Cobalamin biosynthesis</keyword>
<feature type="transmembrane region" description="Helical" evidence="9">
    <location>
        <begin position="149"/>
        <end position="168"/>
    </location>
</feature>
<keyword evidence="7 9" id="KW-1133">Transmembrane helix</keyword>
<keyword evidence="8 9" id="KW-0472">Membrane</keyword>
<dbReference type="Pfam" id="PF03186">
    <property type="entry name" value="CobD_Cbib"/>
    <property type="match status" value="1"/>
</dbReference>
<evidence type="ECO:0000256" key="6">
    <source>
        <dbReference type="ARBA" id="ARBA00022692"/>
    </source>
</evidence>
<dbReference type="RefSeq" id="WP_064122953.1">
    <property type="nucleotide sequence ID" value="NZ_CP015243.1"/>
</dbReference>
<dbReference type="HAMAP" id="MF_00024">
    <property type="entry name" value="CobD_CbiB"/>
    <property type="match status" value="1"/>
</dbReference>
<reference evidence="10 11" key="1">
    <citation type="submission" date="2016-04" db="EMBL/GenBank/DDBJ databases">
        <title>Complete Genome Sequence of Halotalea alkalilenta IHB B 13600.</title>
        <authorList>
            <person name="Swarnkar M.K."/>
            <person name="Sharma A."/>
            <person name="Kaushal K."/>
            <person name="Soni R."/>
            <person name="Rana S."/>
            <person name="Singh A.K."/>
            <person name="Gulati A."/>
        </authorList>
    </citation>
    <scope>NUCLEOTIDE SEQUENCE [LARGE SCALE GENOMIC DNA]</scope>
    <source>
        <strain evidence="10 11">IHB B 13600</strain>
    </source>
</reference>
<keyword evidence="4 9" id="KW-1003">Cell membrane</keyword>
<comment type="function">
    <text evidence="9">Converts cobyric acid to cobinamide by the addition of aminopropanol on the F carboxylic group.</text>
</comment>
<evidence type="ECO:0000313" key="11">
    <source>
        <dbReference type="Proteomes" id="UP000077875"/>
    </source>
</evidence>
<dbReference type="GO" id="GO:0005886">
    <property type="term" value="C:plasma membrane"/>
    <property type="evidence" value="ECO:0007669"/>
    <property type="project" value="UniProtKB-SubCell"/>
</dbReference>
<gene>
    <name evidence="9" type="primary">cobD</name>
    <name evidence="10" type="ORF">A5892_11700</name>
</gene>
<dbReference type="Proteomes" id="UP000077875">
    <property type="component" value="Chromosome"/>
</dbReference>
<comment type="caution">
    <text evidence="9">Lacks conserved residue(s) required for the propagation of feature annotation.</text>
</comment>
<evidence type="ECO:0000256" key="9">
    <source>
        <dbReference type="HAMAP-Rule" id="MF_00024"/>
    </source>
</evidence>
<evidence type="ECO:0000256" key="5">
    <source>
        <dbReference type="ARBA" id="ARBA00022573"/>
    </source>
</evidence>
<accession>A0A172YFR5</accession>
<dbReference type="GO" id="GO:0048472">
    <property type="term" value="F:threonine-phosphate decarboxylase activity"/>
    <property type="evidence" value="ECO:0007669"/>
    <property type="project" value="InterPro"/>
</dbReference>
<dbReference type="STRING" id="376489.A5892_11700"/>
<dbReference type="GO" id="GO:0015420">
    <property type="term" value="F:ABC-type vitamin B12 transporter activity"/>
    <property type="evidence" value="ECO:0007669"/>
    <property type="project" value="UniProtKB-UniRule"/>
</dbReference>
<evidence type="ECO:0000256" key="8">
    <source>
        <dbReference type="ARBA" id="ARBA00023136"/>
    </source>
</evidence>
<evidence type="ECO:0000256" key="1">
    <source>
        <dbReference type="ARBA" id="ARBA00004651"/>
    </source>
</evidence>
<feature type="transmembrane region" description="Helical" evidence="9">
    <location>
        <begin position="288"/>
        <end position="307"/>
    </location>
</feature>
<dbReference type="UniPathway" id="UPA00148"/>
<organism evidence="10 11">
    <name type="scientific">Halotalea alkalilenta</name>
    <dbReference type="NCBI Taxonomy" id="376489"/>
    <lineage>
        <taxon>Bacteria</taxon>
        <taxon>Pseudomonadati</taxon>
        <taxon>Pseudomonadota</taxon>
        <taxon>Gammaproteobacteria</taxon>
        <taxon>Oceanospirillales</taxon>
        <taxon>Halomonadaceae</taxon>
        <taxon>Halotalea</taxon>
    </lineage>
</organism>
<dbReference type="InterPro" id="IPR004485">
    <property type="entry name" value="Cobalamin_biosynth_CobD/CbiB"/>
</dbReference>
<protein>
    <recommendedName>
        <fullName evidence="9">Cobalamin biosynthesis protein CobD</fullName>
    </recommendedName>
</protein>
<comment type="subcellular location">
    <subcellularLocation>
        <location evidence="1 9">Cell membrane</location>
        <topology evidence="1 9">Multi-pass membrane protein</topology>
    </subcellularLocation>
</comment>
<name>A0A172YFR5_9GAMM</name>
<comment type="pathway">
    <text evidence="2 9">Cofactor biosynthesis; adenosylcobalamin biosynthesis.</text>
</comment>
<evidence type="ECO:0000256" key="4">
    <source>
        <dbReference type="ARBA" id="ARBA00022475"/>
    </source>
</evidence>
<evidence type="ECO:0000256" key="3">
    <source>
        <dbReference type="ARBA" id="ARBA00006263"/>
    </source>
</evidence>
<dbReference type="PANTHER" id="PTHR34308">
    <property type="entry name" value="COBALAMIN BIOSYNTHESIS PROTEIN CBIB"/>
    <property type="match status" value="1"/>
</dbReference>
<dbReference type="EMBL" id="CP015243">
    <property type="protein sequence ID" value="ANF58047.1"/>
    <property type="molecule type" value="Genomic_DNA"/>
</dbReference>
<dbReference type="NCBIfam" id="TIGR00380">
    <property type="entry name" value="cobal_cbiB"/>
    <property type="match status" value="1"/>
</dbReference>
<dbReference type="KEGG" id="haa:A5892_11700"/>
<evidence type="ECO:0000313" key="10">
    <source>
        <dbReference type="EMBL" id="ANF58047.1"/>
    </source>
</evidence>
<keyword evidence="11" id="KW-1185">Reference proteome</keyword>
<feature type="transmembrane region" description="Helical" evidence="9">
    <location>
        <begin position="75"/>
        <end position="96"/>
    </location>
</feature>
<feature type="transmembrane region" description="Helical" evidence="9">
    <location>
        <begin position="51"/>
        <end position="68"/>
    </location>
</feature>
<dbReference type="PANTHER" id="PTHR34308:SF1">
    <property type="entry name" value="COBALAMIN BIOSYNTHESIS PROTEIN CBIB"/>
    <property type="match status" value="1"/>
</dbReference>
<evidence type="ECO:0000256" key="7">
    <source>
        <dbReference type="ARBA" id="ARBA00022989"/>
    </source>
</evidence>
<evidence type="ECO:0000256" key="2">
    <source>
        <dbReference type="ARBA" id="ARBA00004953"/>
    </source>
</evidence>
<dbReference type="GO" id="GO:0009236">
    <property type="term" value="P:cobalamin biosynthetic process"/>
    <property type="evidence" value="ECO:0007669"/>
    <property type="project" value="UniProtKB-UniRule"/>
</dbReference>